<gene>
    <name evidence="2" type="ORF">KR093_011611</name>
</gene>
<feature type="region of interest" description="Disordered" evidence="1">
    <location>
        <begin position="18"/>
        <end position="63"/>
    </location>
</feature>
<comment type="caution">
    <text evidence="2">The sequence shown here is derived from an EMBL/GenBank/DDBJ whole genome shotgun (WGS) entry which is preliminary data.</text>
</comment>
<feature type="compositionally biased region" description="Polar residues" evidence="1">
    <location>
        <begin position="191"/>
        <end position="208"/>
    </location>
</feature>
<feature type="non-terminal residue" evidence="2">
    <location>
        <position position="208"/>
    </location>
</feature>
<feature type="compositionally biased region" description="Polar residues" evidence="1">
    <location>
        <begin position="40"/>
        <end position="55"/>
    </location>
</feature>
<dbReference type="Proteomes" id="UP001200034">
    <property type="component" value="Unassembled WGS sequence"/>
</dbReference>
<accession>A0AAD4PMC0</accession>
<proteinExistence type="predicted"/>
<organism evidence="2 3">
    <name type="scientific">Drosophila rubida</name>
    <dbReference type="NCBI Taxonomy" id="30044"/>
    <lineage>
        <taxon>Eukaryota</taxon>
        <taxon>Metazoa</taxon>
        <taxon>Ecdysozoa</taxon>
        <taxon>Arthropoda</taxon>
        <taxon>Hexapoda</taxon>
        <taxon>Insecta</taxon>
        <taxon>Pterygota</taxon>
        <taxon>Neoptera</taxon>
        <taxon>Endopterygota</taxon>
        <taxon>Diptera</taxon>
        <taxon>Brachycera</taxon>
        <taxon>Muscomorpha</taxon>
        <taxon>Ephydroidea</taxon>
        <taxon>Drosophilidae</taxon>
        <taxon>Drosophila</taxon>
    </lineage>
</organism>
<dbReference type="EMBL" id="JAJJHW010002585">
    <property type="protein sequence ID" value="KAH8372442.1"/>
    <property type="molecule type" value="Genomic_DNA"/>
</dbReference>
<dbReference type="AlphaFoldDB" id="A0AAD4PMC0"/>
<sequence>LLLSCQRCVAQDITLNSTNAQPSDSEEAHRLKSLLDAARPSTTVQPISIPTSTQPKPKEQPDYSFQKERLPLLSDDDYNNLTDDANPLYFLKQTPEEPKPQPVPESKPDTVPVAVPVAGSPIYITIPIYINTAGKLPLRLTIGDQEVGLQQRLNPGNRRASTKVPNSHFNRLLEIEPPKRRTTNRHRSPSRSKIQALNEHNTTLLPKK</sequence>
<evidence type="ECO:0000313" key="3">
    <source>
        <dbReference type="Proteomes" id="UP001200034"/>
    </source>
</evidence>
<evidence type="ECO:0000313" key="2">
    <source>
        <dbReference type="EMBL" id="KAH8372442.1"/>
    </source>
</evidence>
<feature type="region of interest" description="Disordered" evidence="1">
    <location>
        <begin position="177"/>
        <end position="208"/>
    </location>
</feature>
<name>A0AAD4PMC0_9MUSC</name>
<evidence type="ECO:0000256" key="1">
    <source>
        <dbReference type="SAM" id="MobiDB-lite"/>
    </source>
</evidence>
<feature type="non-terminal residue" evidence="2">
    <location>
        <position position="1"/>
    </location>
</feature>
<protein>
    <submittedName>
        <fullName evidence="2">Uncharacterized protein</fullName>
    </submittedName>
</protein>
<keyword evidence="3" id="KW-1185">Reference proteome</keyword>
<feature type="compositionally biased region" description="Basic residues" evidence="1">
    <location>
        <begin position="180"/>
        <end position="190"/>
    </location>
</feature>
<reference evidence="2" key="1">
    <citation type="journal article" date="2021" name="Mol. Ecol. Resour.">
        <title>Phylogenomic analyses of the genus Drosophila reveals genomic signals of climate adaptation.</title>
        <authorList>
            <person name="Li F."/>
            <person name="Rane R.V."/>
            <person name="Luria V."/>
            <person name="Xiong Z."/>
            <person name="Chen J."/>
            <person name="Li Z."/>
            <person name="Catullo R.A."/>
            <person name="Griffin P.C."/>
            <person name="Schiffer M."/>
            <person name="Pearce S."/>
            <person name="Lee S.F."/>
            <person name="McElroy K."/>
            <person name="Stocker A."/>
            <person name="Shirriffs J."/>
            <person name="Cockerell F."/>
            <person name="Coppin C."/>
            <person name="Sgro C.M."/>
            <person name="Karger A."/>
            <person name="Cain J.W."/>
            <person name="Weber J.A."/>
            <person name="Santpere G."/>
            <person name="Kirschner M.W."/>
            <person name="Hoffmann A.A."/>
            <person name="Oakeshott J.G."/>
            <person name="Zhang G."/>
        </authorList>
    </citation>
    <scope>NUCLEOTIDE SEQUENCE</scope>
    <source>
        <strain evidence="2">BGI-SZ-2011g</strain>
    </source>
</reference>